<dbReference type="GeneID" id="14911541"/>
<dbReference type="AlphaFoldDB" id="L8GEC0"/>
<accession>L8GEC0</accession>
<organism evidence="2 3">
    <name type="scientific">Acanthamoeba castellanii (strain ATCC 30010 / Neff)</name>
    <dbReference type="NCBI Taxonomy" id="1257118"/>
    <lineage>
        <taxon>Eukaryota</taxon>
        <taxon>Amoebozoa</taxon>
        <taxon>Discosea</taxon>
        <taxon>Longamoebia</taxon>
        <taxon>Centramoebida</taxon>
        <taxon>Acanthamoebidae</taxon>
        <taxon>Acanthamoeba</taxon>
    </lineage>
</organism>
<keyword evidence="1" id="KW-0732">Signal</keyword>
<feature type="signal peptide" evidence="1">
    <location>
        <begin position="1"/>
        <end position="20"/>
    </location>
</feature>
<proteinExistence type="predicted"/>
<evidence type="ECO:0000256" key="1">
    <source>
        <dbReference type="SAM" id="SignalP"/>
    </source>
</evidence>
<reference evidence="2 3" key="1">
    <citation type="journal article" date="2013" name="Genome Biol.">
        <title>Genome of Acanthamoeba castellanii highlights extensive lateral gene transfer and early evolution of tyrosine kinase signaling.</title>
        <authorList>
            <person name="Clarke M."/>
            <person name="Lohan A.J."/>
            <person name="Liu B."/>
            <person name="Lagkouvardos I."/>
            <person name="Roy S."/>
            <person name="Zafar N."/>
            <person name="Bertelli C."/>
            <person name="Schilde C."/>
            <person name="Kianianmomeni A."/>
            <person name="Burglin T.R."/>
            <person name="Frech C."/>
            <person name="Turcotte B."/>
            <person name="Kopec K.O."/>
            <person name="Synnott J.M."/>
            <person name="Choo C."/>
            <person name="Paponov I."/>
            <person name="Finkler A."/>
            <person name="Soon Heng Tan C."/>
            <person name="Hutchins A.P."/>
            <person name="Weinmeier T."/>
            <person name="Rattei T."/>
            <person name="Chu J.S."/>
            <person name="Gimenez G."/>
            <person name="Irimia M."/>
            <person name="Rigden D.J."/>
            <person name="Fitzpatrick D.A."/>
            <person name="Lorenzo-Morales J."/>
            <person name="Bateman A."/>
            <person name="Chiu C.H."/>
            <person name="Tang P."/>
            <person name="Hegemann P."/>
            <person name="Fromm H."/>
            <person name="Raoult D."/>
            <person name="Greub G."/>
            <person name="Miranda-Saavedra D."/>
            <person name="Chen N."/>
            <person name="Nash P."/>
            <person name="Ginger M.L."/>
            <person name="Horn M."/>
            <person name="Schaap P."/>
            <person name="Caler L."/>
            <person name="Loftus B."/>
        </authorList>
    </citation>
    <scope>NUCLEOTIDE SEQUENCE [LARGE SCALE GENOMIC DNA]</scope>
    <source>
        <strain evidence="2 3">Neff</strain>
    </source>
</reference>
<dbReference type="VEuPathDB" id="AmoebaDB:ACA1_389050"/>
<evidence type="ECO:0000313" key="3">
    <source>
        <dbReference type="Proteomes" id="UP000011083"/>
    </source>
</evidence>
<dbReference type="KEGG" id="acan:ACA1_389050"/>
<dbReference type="Proteomes" id="UP000011083">
    <property type="component" value="Unassembled WGS sequence"/>
</dbReference>
<keyword evidence="3" id="KW-1185">Reference proteome</keyword>
<dbReference type="RefSeq" id="XP_004333207.1">
    <property type="nucleotide sequence ID" value="XM_004333159.1"/>
</dbReference>
<feature type="chain" id="PRO_5003990256" evidence="1">
    <location>
        <begin position="21"/>
        <end position="100"/>
    </location>
</feature>
<protein>
    <submittedName>
        <fullName evidence="2">Uncharacterized protein</fullName>
    </submittedName>
</protein>
<evidence type="ECO:0000313" key="2">
    <source>
        <dbReference type="EMBL" id="ELR11194.1"/>
    </source>
</evidence>
<name>L8GEC0_ACACF</name>
<gene>
    <name evidence="2" type="ORF">ACA1_389050</name>
</gene>
<dbReference type="EMBL" id="KB008156">
    <property type="protein sequence ID" value="ELR11194.1"/>
    <property type="molecule type" value="Genomic_DNA"/>
</dbReference>
<sequence>MKQLVTILLFTTMMIALSAAGGKKGGCPPGEEVKGICCCHSCKKKVNGRWQPIQQFMPHSTNKVIIDDGQAAKQFCHNKCLACFLIKKRSIAHTPHCHYT</sequence>